<reference evidence="13 14" key="1">
    <citation type="submission" date="2019-03" db="EMBL/GenBank/DDBJ databases">
        <title>Draft Genome Sequence of Desulfosporosinus fructosivorans Strain 63.6F, Isolated from Marine Sediment in the Baltic Sea.</title>
        <authorList>
            <person name="Hausmann B."/>
            <person name="Vandieken V."/>
            <person name="Pjevac P."/>
            <person name="Schreck K."/>
            <person name="Herbold C.W."/>
            <person name="Loy A."/>
        </authorList>
    </citation>
    <scope>NUCLEOTIDE SEQUENCE [LARGE SCALE GENOMIC DNA]</scope>
    <source>
        <strain evidence="13 14">63.6F</strain>
    </source>
</reference>
<dbReference type="GO" id="GO:0003700">
    <property type="term" value="F:DNA-binding transcription factor activity"/>
    <property type="evidence" value="ECO:0007669"/>
    <property type="project" value="InterPro"/>
</dbReference>
<comment type="function">
    <text evidence="9">May play the central regulatory role in sporulation. It may be an element of the effector pathway responsible for the activation of sporulation genes in response to nutritional stress. Spo0A may act in concert with spo0H (a sigma factor) to control the expression of some genes that are critical to the sporulation process.</text>
</comment>
<evidence type="ECO:0000256" key="4">
    <source>
        <dbReference type="ARBA" id="ARBA00023012"/>
    </source>
</evidence>
<evidence type="ECO:0000256" key="10">
    <source>
        <dbReference type="PIRNR" id="PIRNR006171"/>
    </source>
</evidence>
<evidence type="ECO:0000256" key="9">
    <source>
        <dbReference type="ARBA" id="ARBA00024867"/>
    </source>
</evidence>
<evidence type="ECO:0000313" key="14">
    <source>
        <dbReference type="Proteomes" id="UP000298460"/>
    </source>
</evidence>
<dbReference type="AlphaFoldDB" id="A0A4Z0RC01"/>
<dbReference type="GO" id="GO:0000156">
    <property type="term" value="F:phosphorelay response regulator activity"/>
    <property type="evidence" value="ECO:0007669"/>
    <property type="project" value="TreeGrafter"/>
</dbReference>
<dbReference type="GO" id="GO:0005737">
    <property type="term" value="C:cytoplasm"/>
    <property type="evidence" value="ECO:0007669"/>
    <property type="project" value="UniProtKB-SubCell"/>
</dbReference>
<evidence type="ECO:0000256" key="3">
    <source>
        <dbReference type="ARBA" id="ARBA00022553"/>
    </source>
</evidence>
<dbReference type="PIRSF" id="PIRSF006171">
    <property type="entry name" value="RR_citrat_malat"/>
    <property type="match status" value="1"/>
</dbReference>
<dbReference type="InterPro" id="IPR001789">
    <property type="entry name" value="Sig_transdc_resp-reg_receiver"/>
</dbReference>
<proteinExistence type="predicted"/>
<keyword evidence="3 11" id="KW-0597">Phosphoprotein</keyword>
<evidence type="ECO:0000256" key="7">
    <source>
        <dbReference type="ARBA" id="ARBA00023159"/>
    </source>
</evidence>
<comment type="subcellular location">
    <subcellularLocation>
        <location evidence="1 10">Cytoplasm</location>
    </subcellularLocation>
</comment>
<dbReference type="Pfam" id="PF00072">
    <property type="entry name" value="Response_reg"/>
    <property type="match status" value="1"/>
</dbReference>
<evidence type="ECO:0000256" key="5">
    <source>
        <dbReference type="ARBA" id="ARBA00023015"/>
    </source>
</evidence>
<dbReference type="SUPFAM" id="SSF52172">
    <property type="entry name" value="CheY-like"/>
    <property type="match status" value="1"/>
</dbReference>
<keyword evidence="8 10" id="KW-0804">Transcription</keyword>
<dbReference type="InterPro" id="IPR051271">
    <property type="entry name" value="2C-system_Tx_regulators"/>
</dbReference>
<dbReference type="SMART" id="SM00448">
    <property type="entry name" value="REC"/>
    <property type="match status" value="1"/>
</dbReference>
<dbReference type="CDD" id="cd19925">
    <property type="entry name" value="REC_citrate_TCS"/>
    <property type="match status" value="1"/>
</dbReference>
<dbReference type="EMBL" id="SPQQ01000001">
    <property type="protein sequence ID" value="TGE39697.1"/>
    <property type="molecule type" value="Genomic_DNA"/>
</dbReference>
<evidence type="ECO:0000256" key="8">
    <source>
        <dbReference type="ARBA" id="ARBA00023163"/>
    </source>
</evidence>
<evidence type="ECO:0000256" key="6">
    <source>
        <dbReference type="ARBA" id="ARBA00023125"/>
    </source>
</evidence>
<evidence type="ECO:0000256" key="11">
    <source>
        <dbReference type="PROSITE-ProRule" id="PRU00169"/>
    </source>
</evidence>
<sequence>MIKVLIVEDDPMVSEFNRRYLEQVGGFELIAMAPSVVDALNILDHQEIDLILLDIFMPGMNGFDLLAQIRKLGKGIDVIVVSAACDSQSIKKALRYGAVDYLIKPFEFERFNTALSAYQDWATMTKGQEKLSQAELDIRLLRPNPVAVPSELPKGLTRNTLKTVWDNIQEIKERSFSTEEMANRVGVSRVSMRKYLSFLTDIGVIDMEVIYGSIGRPVYQHRCIKPESNIIKTYF</sequence>
<dbReference type="InterPro" id="IPR024187">
    <property type="entry name" value="Sig_transdc_resp-reg_cit/mal"/>
</dbReference>
<dbReference type="GO" id="GO:0003677">
    <property type="term" value="F:DNA binding"/>
    <property type="evidence" value="ECO:0007669"/>
    <property type="project" value="UniProtKB-KW"/>
</dbReference>
<accession>A0A4Z0RC01</accession>
<keyword evidence="7 10" id="KW-0010">Activator</keyword>
<keyword evidence="6 10" id="KW-0238">DNA-binding</keyword>
<evidence type="ECO:0000313" key="13">
    <source>
        <dbReference type="EMBL" id="TGE39697.1"/>
    </source>
</evidence>
<protein>
    <recommendedName>
        <fullName evidence="10">Transcriptional regulatory protein</fullName>
    </recommendedName>
</protein>
<dbReference type="OrthoDB" id="9759232at2"/>
<organism evidence="13 14">
    <name type="scientific">Desulfosporosinus fructosivorans</name>
    <dbReference type="NCBI Taxonomy" id="2018669"/>
    <lineage>
        <taxon>Bacteria</taxon>
        <taxon>Bacillati</taxon>
        <taxon>Bacillota</taxon>
        <taxon>Clostridia</taxon>
        <taxon>Eubacteriales</taxon>
        <taxon>Desulfitobacteriaceae</taxon>
        <taxon>Desulfosporosinus</taxon>
    </lineage>
</organism>
<name>A0A4Z0RC01_9FIRM</name>
<evidence type="ECO:0000259" key="12">
    <source>
        <dbReference type="PROSITE" id="PS50110"/>
    </source>
</evidence>
<dbReference type="InterPro" id="IPR011006">
    <property type="entry name" value="CheY-like_superfamily"/>
</dbReference>
<dbReference type="PROSITE" id="PS50110">
    <property type="entry name" value="RESPONSE_REGULATORY"/>
    <property type="match status" value="1"/>
</dbReference>
<evidence type="ECO:0000256" key="1">
    <source>
        <dbReference type="ARBA" id="ARBA00004496"/>
    </source>
</evidence>
<keyword evidence="2 10" id="KW-0963">Cytoplasm</keyword>
<keyword evidence="5 10" id="KW-0805">Transcription regulation</keyword>
<keyword evidence="4 10" id="KW-0902">Two-component regulatory system</keyword>
<dbReference type="RefSeq" id="WP_135545140.1">
    <property type="nucleotide sequence ID" value="NZ_SPQQ01000001.1"/>
</dbReference>
<dbReference type="PANTHER" id="PTHR45526:SF1">
    <property type="entry name" value="TRANSCRIPTIONAL REGULATORY PROTEIN DCUR-RELATED"/>
    <property type="match status" value="1"/>
</dbReference>
<feature type="modified residue" description="4-aspartylphosphate" evidence="11">
    <location>
        <position position="54"/>
    </location>
</feature>
<evidence type="ECO:0000256" key="2">
    <source>
        <dbReference type="ARBA" id="ARBA00022490"/>
    </source>
</evidence>
<keyword evidence="14" id="KW-1185">Reference proteome</keyword>
<dbReference type="Gene3D" id="3.40.50.2300">
    <property type="match status" value="1"/>
</dbReference>
<gene>
    <name evidence="13" type="ORF">E4K67_01485</name>
</gene>
<comment type="caution">
    <text evidence="13">The sequence shown here is derived from an EMBL/GenBank/DDBJ whole genome shotgun (WGS) entry which is preliminary data.</text>
</comment>
<dbReference type="Proteomes" id="UP000298460">
    <property type="component" value="Unassembled WGS sequence"/>
</dbReference>
<dbReference type="PANTHER" id="PTHR45526">
    <property type="entry name" value="TRANSCRIPTIONAL REGULATORY PROTEIN DPIA"/>
    <property type="match status" value="1"/>
</dbReference>
<feature type="domain" description="Response regulatory" evidence="12">
    <location>
        <begin position="3"/>
        <end position="119"/>
    </location>
</feature>